<keyword evidence="3 6" id="KW-1133">Transmembrane helix</keyword>
<comment type="subcellular location">
    <subcellularLocation>
        <location evidence="1">Membrane</location>
        <topology evidence="1">Multi-pass membrane protein</topology>
    </subcellularLocation>
</comment>
<dbReference type="EMBL" id="VIBQ01000075">
    <property type="protein sequence ID" value="KAB8621887.1"/>
    <property type="molecule type" value="Genomic_DNA"/>
</dbReference>
<evidence type="ECO:0000256" key="4">
    <source>
        <dbReference type="ARBA" id="ARBA00023136"/>
    </source>
</evidence>
<dbReference type="AlphaFoldDB" id="A0A5N6L373"/>
<feature type="transmembrane region" description="Helical" evidence="6">
    <location>
        <begin position="178"/>
        <end position="204"/>
    </location>
</feature>
<dbReference type="GO" id="GO:0006629">
    <property type="term" value="P:lipid metabolic process"/>
    <property type="evidence" value="ECO:0007669"/>
    <property type="project" value="InterPro"/>
</dbReference>
<evidence type="ECO:0000313" key="8">
    <source>
        <dbReference type="EMBL" id="KAB8621887.1"/>
    </source>
</evidence>
<keyword evidence="9" id="KW-1185">Reference proteome</keyword>
<gene>
    <name evidence="8" type="ORF">FH972_025998</name>
</gene>
<feature type="transmembrane region" description="Helical" evidence="6">
    <location>
        <begin position="23"/>
        <end position="42"/>
    </location>
</feature>
<protein>
    <recommendedName>
        <fullName evidence="7">3-oxo-5-alpha-steroid 4-dehydrogenase C-terminal domain-containing protein</fullName>
    </recommendedName>
</protein>
<proteinExistence type="predicted"/>
<evidence type="ECO:0000256" key="5">
    <source>
        <dbReference type="SAM" id="MobiDB-lite"/>
    </source>
</evidence>
<feature type="region of interest" description="Disordered" evidence="5">
    <location>
        <begin position="859"/>
        <end position="887"/>
    </location>
</feature>
<evidence type="ECO:0000256" key="1">
    <source>
        <dbReference type="ARBA" id="ARBA00004141"/>
    </source>
</evidence>
<keyword evidence="4 6" id="KW-0472">Membrane</keyword>
<feature type="domain" description="3-oxo-5-alpha-steroid 4-dehydrogenase C-terminal" evidence="7">
    <location>
        <begin position="273"/>
        <end position="339"/>
    </location>
</feature>
<comment type="caution">
    <text evidence="8">The sequence shown here is derived from an EMBL/GenBank/DDBJ whole genome shotgun (WGS) entry which is preliminary data.</text>
</comment>
<organism evidence="8 9">
    <name type="scientific">Carpinus fangiana</name>
    <dbReference type="NCBI Taxonomy" id="176857"/>
    <lineage>
        <taxon>Eukaryota</taxon>
        <taxon>Viridiplantae</taxon>
        <taxon>Streptophyta</taxon>
        <taxon>Embryophyta</taxon>
        <taxon>Tracheophyta</taxon>
        <taxon>Spermatophyta</taxon>
        <taxon>Magnoliopsida</taxon>
        <taxon>eudicotyledons</taxon>
        <taxon>Gunneridae</taxon>
        <taxon>Pentapetalae</taxon>
        <taxon>rosids</taxon>
        <taxon>fabids</taxon>
        <taxon>Fagales</taxon>
        <taxon>Betulaceae</taxon>
        <taxon>Carpinus</taxon>
    </lineage>
</organism>
<dbReference type="GO" id="GO:0016627">
    <property type="term" value="F:oxidoreductase activity, acting on the CH-CH group of donors"/>
    <property type="evidence" value="ECO:0007669"/>
    <property type="project" value="InterPro"/>
</dbReference>
<dbReference type="GO" id="GO:0016020">
    <property type="term" value="C:membrane"/>
    <property type="evidence" value="ECO:0007669"/>
    <property type="project" value="UniProtKB-SubCell"/>
</dbReference>
<feature type="transmembrane region" description="Helical" evidence="6">
    <location>
        <begin position="147"/>
        <end position="166"/>
    </location>
</feature>
<sequence length="887" mass="98735">MTSSTGPTEQHGQFQHSLILPSFLLWSLPLLYLARTLVAFFASGVQSKPTTMAIIQDWLPPTRENWEWIVWLWQFFPLLTAVQWLTPFYPQGKTSITSRFNIPGALAWTLMEIPGVSIVLYLMWQLPPTISPPTALSKGLTAWDLPWGNWAMAGMYTIHYLYRAVLSPLLLNPSMSPIHPLVLCAAAAWQIVNGISLGGWLAGYGPTSSWDWTGRLVPINLGLIIWGFGLLGNMWHDDELREIRRAVLRSQKEQAAKKREQDGKPSDAKVGVDKVYMLPKNGLFRIVLYPHYLCEWIEWAGFWMVGGMACVPARSFLLNEISAMVPRAQTGRQWYIERFGRDKLTDAKGSEETFHDFPGQLKRLVEAASPQVEVTPIIYPRYETKGELPTCSRDLREWLVYQVLLAEKEVGNSNPRENPTVGVILVGHSMGGFVAADALLSLMGDWSPKSNEGKPTFPMVKGLLAFDTPYCGLSRLMFAYGAFAQYKSISGAYGFLTSLSAASLPSRLLSGRSTTRRPATASAPAWKAWQLVALRTGTAGAIAAAGAAAYMHREKIARGWNAFTYSNVRDTLSGVSILNIEQGLAFIGRENISLGWAWLSSHLQFVSSLTRGEEMKTRIERLSAMKGIGFANLYGSLGENSAWTGGRFVAERTFVAVPTEKAKASQFFVKIVNRAVKDEIQSHVSMFAPEKNNGFKEMAQHAAELIVSWNQIHDGHVEDLYTPNDGSNVEQEASKTRKKDEWSNLTRYTYSLQTGLTEASPQTQKVEQTWSLGRYAPSMPLMPSLPRSMPSLWQTMPSSKEDAAKLDKPAITRYFWSEKSGLVSDDDTHLAASDVQQGELQAEAQEQLEQADAAAISLPRQDTEEQEALEAPNEVPGVTEDLQLDEY</sequence>
<name>A0A5N6L373_9ROSI</name>
<dbReference type="SUPFAM" id="SSF53474">
    <property type="entry name" value="alpha/beta-Hydrolases"/>
    <property type="match status" value="1"/>
</dbReference>
<dbReference type="PROSITE" id="PS50244">
    <property type="entry name" value="S5A_REDUCTASE"/>
    <property type="match status" value="1"/>
</dbReference>
<feature type="transmembrane region" description="Helical" evidence="6">
    <location>
        <begin position="68"/>
        <end position="85"/>
    </location>
</feature>
<dbReference type="OrthoDB" id="1607961at2759"/>
<dbReference type="InterPro" id="IPR001104">
    <property type="entry name" value="3-oxo-5_a-steroid_4-DH_C"/>
</dbReference>
<evidence type="ECO:0000313" key="9">
    <source>
        <dbReference type="Proteomes" id="UP000327013"/>
    </source>
</evidence>
<evidence type="ECO:0000256" key="6">
    <source>
        <dbReference type="SAM" id="Phobius"/>
    </source>
</evidence>
<dbReference type="Gene3D" id="3.40.50.1820">
    <property type="entry name" value="alpha/beta hydrolase"/>
    <property type="match status" value="1"/>
</dbReference>
<dbReference type="PANTHER" id="PTHR47842">
    <property type="entry name" value="EXPRESSED PROTEIN"/>
    <property type="match status" value="1"/>
</dbReference>
<dbReference type="PANTHER" id="PTHR47842:SF2">
    <property type="entry name" value="DUF676 DOMAIN-CONTAINING PROTEIN"/>
    <property type="match status" value="1"/>
</dbReference>
<dbReference type="InterPro" id="IPR029058">
    <property type="entry name" value="AB_hydrolase_fold"/>
</dbReference>
<feature type="transmembrane region" description="Helical" evidence="6">
    <location>
        <begin position="216"/>
        <end position="235"/>
    </location>
</feature>
<feature type="transmembrane region" description="Helical" evidence="6">
    <location>
        <begin position="105"/>
        <end position="127"/>
    </location>
</feature>
<evidence type="ECO:0000256" key="2">
    <source>
        <dbReference type="ARBA" id="ARBA00022692"/>
    </source>
</evidence>
<evidence type="ECO:0000256" key="3">
    <source>
        <dbReference type="ARBA" id="ARBA00022989"/>
    </source>
</evidence>
<evidence type="ECO:0000259" key="7">
    <source>
        <dbReference type="Pfam" id="PF02544"/>
    </source>
</evidence>
<dbReference type="Proteomes" id="UP000327013">
    <property type="component" value="Unassembled WGS sequence"/>
</dbReference>
<dbReference type="Pfam" id="PF02544">
    <property type="entry name" value="Steroid_dh"/>
    <property type="match status" value="1"/>
</dbReference>
<reference evidence="8 9" key="1">
    <citation type="submission" date="2019-06" db="EMBL/GenBank/DDBJ databases">
        <title>A chromosomal-level reference genome of Carpinus fangiana (Coryloideae, Betulaceae).</title>
        <authorList>
            <person name="Yang X."/>
            <person name="Wang Z."/>
            <person name="Zhang L."/>
            <person name="Hao G."/>
            <person name="Liu J."/>
            <person name="Yang Y."/>
        </authorList>
    </citation>
    <scope>NUCLEOTIDE SEQUENCE [LARGE SCALE GENOMIC DNA]</scope>
    <source>
        <strain evidence="8">Cfa_2016G</strain>
        <tissue evidence="8">Leaf</tissue>
    </source>
</reference>
<accession>A0A5N6L373</accession>
<keyword evidence="2 6" id="KW-0812">Transmembrane</keyword>